<dbReference type="InterPro" id="IPR032675">
    <property type="entry name" value="LRR_dom_sf"/>
</dbReference>
<dbReference type="EMBL" id="JNBS01002698">
    <property type="protein sequence ID" value="OQR89636.1"/>
    <property type="molecule type" value="Genomic_DNA"/>
</dbReference>
<dbReference type="SUPFAM" id="SSF52058">
    <property type="entry name" value="L domain-like"/>
    <property type="match status" value="1"/>
</dbReference>
<gene>
    <name evidence="4" type="ORF">THRCLA_09656</name>
</gene>
<organism evidence="4 5">
    <name type="scientific">Thraustotheca clavata</name>
    <dbReference type="NCBI Taxonomy" id="74557"/>
    <lineage>
        <taxon>Eukaryota</taxon>
        <taxon>Sar</taxon>
        <taxon>Stramenopiles</taxon>
        <taxon>Oomycota</taxon>
        <taxon>Saprolegniomycetes</taxon>
        <taxon>Saprolegniales</taxon>
        <taxon>Achlyaceae</taxon>
        <taxon>Thraustotheca</taxon>
    </lineage>
</organism>
<keyword evidence="3" id="KW-0812">Transmembrane</keyword>
<dbReference type="AlphaFoldDB" id="A0A1V9YV63"/>
<dbReference type="SMART" id="SM00364">
    <property type="entry name" value="LRR_BAC"/>
    <property type="match status" value="3"/>
</dbReference>
<keyword evidence="3" id="KW-1133">Transmembrane helix</keyword>
<dbReference type="Gene3D" id="3.30.200.20">
    <property type="entry name" value="Phosphorylase Kinase, domain 1"/>
    <property type="match status" value="1"/>
</dbReference>
<dbReference type="PANTHER" id="PTHR45617:SF169">
    <property type="entry name" value="LRRCT DOMAIN-CONTAINING PROTEIN"/>
    <property type="match status" value="1"/>
</dbReference>
<name>A0A1V9YV63_9STRA</name>
<evidence type="ECO:0000256" key="3">
    <source>
        <dbReference type="SAM" id="Phobius"/>
    </source>
</evidence>
<dbReference type="SUPFAM" id="SSF56112">
    <property type="entry name" value="Protein kinase-like (PK-like)"/>
    <property type="match status" value="1"/>
</dbReference>
<proteinExistence type="predicted"/>
<dbReference type="PROSITE" id="PS51450">
    <property type="entry name" value="LRR"/>
    <property type="match status" value="1"/>
</dbReference>
<keyword evidence="5" id="KW-1185">Reference proteome</keyword>
<evidence type="ECO:0008006" key="6">
    <source>
        <dbReference type="Google" id="ProtNLM"/>
    </source>
</evidence>
<dbReference type="Gene3D" id="3.80.10.10">
    <property type="entry name" value="Ribonuclease Inhibitor"/>
    <property type="match status" value="1"/>
</dbReference>
<protein>
    <recommendedName>
        <fullName evidence="6">Protein kinase domain-containing protein</fullName>
    </recommendedName>
</protein>
<dbReference type="OrthoDB" id="1055097at2759"/>
<feature type="non-terminal residue" evidence="4">
    <location>
        <position position="535"/>
    </location>
</feature>
<evidence type="ECO:0000313" key="4">
    <source>
        <dbReference type="EMBL" id="OQR89636.1"/>
    </source>
</evidence>
<keyword evidence="1" id="KW-0433">Leucine-rich repeat</keyword>
<sequence length="535" mass="59048">MSKVTAGEIRPTFEQYETPVWVRDLGMQCMAADPNDRLTSMSVTSILQRSSIGTQHYPFCLVMNTIKLVLFGIGAVVAQTISTSSCKYSSYGANISVFTGDEICGPIGSSCIVDSTTCDIMGMVSFPNGSFASPWNYSSNDEFVEFYLPDFGAIADLSKSNLSMPYFYVEDYESMIVKDMALPNSVISALFGNITSMDFGSITKPFPPHLDELDIYNSSLSIFPVTFKWPSVSNISLLNNKLQTIPKNLPNSLKRLTVQNNSITDLNYLPPNLTILNLRNNQIPTLSNQDWRSMIRLNFSFNPLTSFTNIKLSSRIQYFACIDCPISNFTINNETYFALNALNLGDGYDTGFRMTKDIAVDEADCTANSGTVKQLWAGKSSNKFTVCVVPDSKPVSSSSNSDIGVIIGCVVGGLVVVGIIIFFVVRRNYRKQMQDGTYYRADNYTGTRGTGNGTGIGTQGSAGEYSEMGLNVEDLRVHKLDLSDLKVTAKKPLASGAYGEVWLGTYLEEKVAIKRIKDRRIESVKKFIEEIKLMS</sequence>
<evidence type="ECO:0000256" key="2">
    <source>
        <dbReference type="ARBA" id="ARBA00022737"/>
    </source>
</evidence>
<dbReference type="InterPro" id="IPR011009">
    <property type="entry name" value="Kinase-like_dom_sf"/>
</dbReference>
<reference evidence="4 5" key="1">
    <citation type="journal article" date="2014" name="Genome Biol. Evol.">
        <title>The secreted proteins of Achlya hypogyna and Thraustotheca clavata identify the ancestral oomycete secretome and reveal gene acquisitions by horizontal gene transfer.</title>
        <authorList>
            <person name="Misner I."/>
            <person name="Blouin N."/>
            <person name="Leonard G."/>
            <person name="Richards T.A."/>
            <person name="Lane C.E."/>
        </authorList>
    </citation>
    <scope>NUCLEOTIDE SEQUENCE [LARGE SCALE GENOMIC DNA]</scope>
    <source>
        <strain evidence="4 5">ATCC 34112</strain>
    </source>
</reference>
<dbReference type="Proteomes" id="UP000243217">
    <property type="component" value="Unassembled WGS sequence"/>
</dbReference>
<accession>A0A1V9YV63</accession>
<keyword evidence="3" id="KW-0472">Membrane</keyword>
<keyword evidence="2" id="KW-0677">Repeat</keyword>
<evidence type="ECO:0000313" key="5">
    <source>
        <dbReference type="Proteomes" id="UP000243217"/>
    </source>
</evidence>
<dbReference type="InterPro" id="IPR001611">
    <property type="entry name" value="Leu-rich_rpt"/>
</dbReference>
<feature type="transmembrane region" description="Helical" evidence="3">
    <location>
        <begin position="403"/>
        <end position="425"/>
    </location>
</feature>
<evidence type="ECO:0000256" key="1">
    <source>
        <dbReference type="ARBA" id="ARBA00022614"/>
    </source>
</evidence>
<dbReference type="PANTHER" id="PTHR45617">
    <property type="entry name" value="LEUCINE RICH REPEAT FAMILY PROTEIN"/>
    <property type="match status" value="1"/>
</dbReference>
<comment type="caution">
    <text evidence="4">The sequence shown here is derived from an EMBL/GenBank/DDBJ whole genome shotgun (WGS) entry which is preliminary data.</text>
</comment>